<dbReference type="SUPFAM" id="SSF143120">
    <property type="entry name" value="YefM-like"/>
    <property type="match status" value="1"/>
</dbReference>
<comment type="similarity">
    <text evidence="1 2">Belongs to the phD/YefM antitoxin family.</text>
</comment>
<evidence type="ECO:0000313" key="3">
    <source>
        <dbReference type="EMBL" id="PFG29434.1"/>
    </source>
</evidence>
<comment type="caution">
    <text evidence="3">The sequence shown here is derived from an EMBL/GenBank/DDBJ whole genome shotgun (WGS) entry which is preliminary data.</text>
</comment>
<proteinExistence type="inferred from homology"/>
<keyword evidence="4" id="KW-1185">Reference proteome</keyword>
<gene>
    <name evidence="3" type="ORF">ATJ78_0339</name>
</gene>
<dbReference type="RefSeq" id="WP_098406018.1">
    <property type="nucleotide sequence ID" value="NZ_PDJE01000001.1"/>
</dbReference>
<comment type="function">
    <text evidence="2">Antitoxin component of a type II toxin-antitoxin (TA) system.</text>
</comment>
<dbReference type="InterPro" id="IPR036165">
    <property type="entry name" value="YefM-like_sf"/>
</dbReference>
<evidence type="ECO:0000256" key="1">
    <source>
        <dbReference type="ARBA" id="ARBA00009981"/>
    </source>
</evidence>
<dbReference type="NCBIfam" id="TIGR01552">
    <property type="entry name" value="phd_fam"/>
    <property type="match status" value="1"/>
</dbReference>
<dbReference type="Pfam" id="PF02604">
    <property type="entry name" value="PhdYeFM_antitox"/>
    <property type="match status" value="1"/>
</dbReference>
<organism evidence="3 4">
    <name type="scientific">Paramicrobacterium agarici</name>
    <dbReference type="NCBI Taxonomy" id="630514"/>
    <lineage>
        <taxon>Bacteria</taxon>
        <taxon>Bacillati</taxon>
        <taxon>Actinomycetota</taxon>
        <taxon>Actinomycetes</taxon>
        <taxon>Micrococcales</taxon>
        <taxon>Microbacteriaceae</taxon>
        <taxon>Paramicrobacterium</taxon>
    </lineage>
</organism>
<dbReference type="AlphaFoldDB" id="A0A2A9DS76"/>
<accession>A0A2A9DS76</accession>
<name>A0A2A9DS76_9MICO</name>
<sequence>MSTKPVNVYEAKTQLSRLIESALRGDDVVIARAGKPVVRLVKWEPPRDRVAGVWEGRVRIADDFDEFTAQDERDWYGA</sequence>
<dbReference type="EMBL" id="PDJE01000001">
    <property type="protein sequence ID" value="PFG29434.1"/>
    <property type="molecule type" value="Genomic_DNA"/>
</dbReference>
<evidence type="ECO:0000256" key="2">
    <source>
        <dbReference type="RuleBase" id="RU362080"/>
    </source>
</evidence>
<evidence type="ECO:0000313" key="4">
    <source>
        <dbReference type="Proteomes" id="UP000221369"/>
    </source>
</evidence>
<dbReference type="InterPro" id="IPR006442">
    <property type="entry name" value="Antitoxin_Phd/YefM"/>
</dbReference>
<dbReference type="Proteomes" id="UP000221369">
    <property type="component" value="Unassembled WGS sequence"/>
</dbReference>
<dbReference type="Gene3D" id="3.40.1620.10">
    <property type="entry name" value="YefM-like domain"/>
    <property type="match status" value="1"/>
</dbReference>
<reference evidence="3 4" key="1">
    <citation type="submission" date="2017-10" db="EMBL/GenBank/DDBJ databases">
        <title>Sequencing the genomes of 1000 actinobacteria strains.</title>
        <authorList>
            <person name="Klenk H.-P."/>
        </authorList>
    </citation>
    <scope>NUCLEOTIDE SEQUENCE [LARGE SCALE GENOMIC DNA]</scope>
    <source>
        <strain evidence="3 4">DSM 21798</strain>
    </source>
</reference>
<protein>
    <recommendedName>
        <fullName evidence="2">Antitoxin</fullName>
    </recommendedName>
</protein>